<dbReference type="AlphaFoldDB" id="A0A085G7E3"/>
<dbReference type="eggNOG" id="COG1297">
    <property type="taxonomic scope" value="Bacteria"/>
</dbReference>
<gene>
    <name evidence="7" type="ORF">GEAM_2790</name>
</gene>
<comment type="subcellular location">
    <subcellularLocation>
        <location evidence="1">Membrane</location>
        <topology evidence="1">Multi-pass membrane protein</topology>
    </subcellularLocation>
</comment>
<evidence type="ECO:0000313" key="7">
    <source>
        <dbReference type="EMBL" id="KFC79638.1"/>
    </source>
</evidence>
<keyword evidence="5 6" id="KW-0472">Membrane</keyword>
<feature type="transmembrane region" description="Helical" evidence="6">
    <location>
        <begin position="221"/>
        <end position="243"/>
    </location>
</feature>
<feature type="transmembrane region" description="Helical" evidence="6">
    <location>
        <begin position="430"/>
        <end position="449"/>
    </location>
</feature>
<feature type="transmembrane region" description="Helical" evidence="6">
    <location>
        <begin position="263"/>
        <end position="285"/>
    </location>
</feature>
<feature type="transmembrane region" description="Helical" evidence="6">
    <location>
        <begin position="320"/>
        <end position="339"/>
    </location>
</feature>
<dbReference type="GO" id="GO:0016020">
    <property type="term" value="C:membrane"/>
    <property type="evidence" value="ECO:0007669"/>
    <property type="project" value="UniProtKB-SubCell"/>
</dbReference>
<keyword evidence="3 6" id="KW-0812">Transmembrane</keyword>
<dbReference type="GO" id="GO:0035673">
    <property type="term" value="F:oligopeptide transmembrane transporter activity"/>
    <property type="evidence" value="ECO:0007669"/>
    <property type="project" value="InterPro"/>
</dbReference>
<feature type="transmembrane region" description="Helical" evidence="6">
    <location>
        <begin position="292"/>
        <end position="314"/>
    </location>
</feature>
<evidence type="ECO:0000256" key="3">
    <source>
        <dbReference type="ARBA" id="ARBA00022692"/>
    </source>
</evidence>
<reference evidence="7 8" key="1">
    <citation type="submission" date="2014-05" db="EMBL/GenBank/DDBJ databases">
        <title>ATOL: Assembling a taxonomically balanced genome-scale reconstruction of the evolutionary history of the Enterobacteriaceae.</title>
        <authorList>
            <person name="Plunkett G.III."/>
            <person name="Neeno-Eckwall E.C."/>
            <person name="Glasner J.D."/>
            <person name="Perna N.T."/>
        </authorList>
    </citation>
    <scope>NUCLEOTIDE SEQUENCE [LARGE SCALE GENOMIC DNA]</scope>
    <source>
        <strain evidence="7 8">ATCC 33852</strain>
    </source>
</reference>
<keyword evidence="8" id="KW-1185">Reference proteome</keyword>
<name>A0A085G7E3_EWIA3</name>
<keyword evidence="4 6" id="KW-1133">Transmembrane helix</keyword>
<evidence type="ECO:0000256" key="6">
    <source>
        <dbReference type="SAM" id="Phobius"/>
    </source>
</evidence>
<evidence type="ECO:0000313" key="8">
    <source>
        <dbReference type="Proteomes" id="UP000028640"/>
    </source>
</evidence>
<evidence type="ECO:0000256" key="4">
    <source>
        <dbReference type="ARBA" id="ARBA00022989"/>
    </source>
</evidence>
<feature type="transmembrane region" description="Helical" evidence="6">
    <location>
        <begin position="500"/>
        <end position="521"/>
    </location>
</feature>
<feature type="transmembrane region" description="Helical" evidence="6">
    <location>
        <begin position="44"/>
        <end position="61"/>
    </location>
</feature>
<feature type="transmembrane region" description="Helical" evidence="6">
    <location>
        <begin position="188"/>
        <end position="209"/>
    </location>
</feature>
<organism evidence="7 8">
    <name type="scientific">Ewingella americana (strain ATCC 33852 / DSM 4580 / CCUG 14506 / JCM 5911 / LMG 7869 / NCTC 12157 / CDC 1468-78)</name>
    <dbReference type="NCBI Taxonomy" id="910964"/>
    <lineage>
        <taxon>Bacteria</taxon>
        <taxon>Pseudomonadati</taxon>
        <taxon>Pseudomonadota</taxon>
        <taxon>Gammaproteobacteria</taxon>
        <taxon>Enterobacterales</taxon>
        <taxon>Yersiniaceae</taxon>
        <taxon>Ewingella</taxon>
    </lineage>
</organism>
<dbReference type="OrthoDB" id="3652263at2"/>
<keyword evidence="2" id="KW-0813">Transport</keyword>
<evidence type="ECO:0000256" key="5">
    <source>
        <dbReference type="ARBA" id="ARBA00023136"/>
    </source>
</evidence>
<dbReference type="EMBL" id="JMPJ01000064">
    <property type="protein sequence ID" value="KFC79638.1"/>
    <property type="molecule type" value="Genomic_DNA"/>
</dbReference>
<dbReference type="InterPro" id="IPR004813">
    <property type="entry name" value="OPT"/>
</dbReference>
<evidence type="ECO:0000256" key="2">
    <source>
        <dbReference type="ARBA" id="ARBA00022448"/>
    </source>
</evidence>
<protein>
    <recommendedName>
        <fullName evidence="9">OPT family oligopeptide transporter</fullName>
    </recommendedName>
</protein>
<evidence type="ECO:0008006" key="9">
    <source>
        <dbReference type="Google" id="ProtNLM"/>
    </source>
</evidence>
<proteinExistence type="predicted"/>
<accession>A0A085G7E3</accession>
<feature type="transmembrane region" description="Helical" evidence="6">
    <location>
        <begin position="389"/>
        <end position="410"/>
    </location>
</feature>
<dbReference type="Pfam" id="PF03169">
    <property type="entry name" value="OPT"/>
    <property type="match status" value="2"/>
</dbReference>
<feature type="transmembrane region" description="Helical" evidence="6">
    <location>
        <begin position="81"/>
        <end position="102"/>
    </location>
</feature>
<feature type="transmembrane region" description="Helical" evidence="6">
    <location>
        <begin position="20"/>
        <end position="38"/>
    </location>
</feature>
<evidence type="ECO:0000256" key="1">
    <source>
        <dbReference type="ARBA" id="ARBA00004141"/>
    </source>
</evidence>
<dbReference type="STRING" id="910964.GEAM_2790"/>
<sequence>MAQHELQNNKQNPLRDVGTLIVMVLLSLLGAIIGVQLITTLGVTPNTSIIGALFAMLLARIPMQAFQRYRSIHTQNLAQTVISSATFGAANSLLMPIAIPYVMGQPQLILPMFIGVSVAMLLDAYLLYRLFDTKVFPASNAWPPGVAAAEAIKAGDKGGRQAWLLVAGVIVGLGGAMLKIPMAAFGTAFIGNIWALSMFGIGLLIRAYAQPLAGMDLNAMYIPHGMMVGAGLVSLIQVVQVVRAKNAEAKASFTQPTTEVRKALGLGAFGYIAIAALLALAGGLYSEMSLGMLIAFIVYAAFAAFFHELIVGIAAMHSGWFPAFAVALITLIVGILIGFPPLALCVLTGFTAATGPAFADMGFDLKAGFILRGYGKDLQAELLGRRIQLFAALIAFVIAIPVVWYAHIGYFAQDLVPPVARVYAKTIQAGAQPGIAYSLMIWAIPGALIQLIGGPKRQLGVLLATGLLINSVMAGWAVITGIVLRIIIIRIWGEKGRTPMEILAAGFIAGDALYSFFNSIFSSKAK</sequence>
<feature type="transmembrane region" description="Helical" evidence="6">
    <location>
        <begin position="108"/>
        <end position="128"/>
    </location>
</feature>
<comment type="caution">
    <text evidence="7">The sequence shown here is derived from an EMBL/GenBank/DDBJ whole genome shotgun (WGS) entry which is preliminary data.</text>
</comment>
<feature type="transmembrane region" description="Helical" evidence="6">
    <location>
        <begin position="461"/>
        <end position="488"/>
    </location>
</feature>
<dbReference type="Proteomes" id="UP000028640">
    <property type="component" value="Unassembled WGS sequence"/>
</dbReference>